<evidence type="ECO:0000256" key="1">
    <source>
        <dbReference type="SAM" id="MobiDB-lite"/>
    </source>
</evidence>
<dbReference type="Pfam" id="PF15377">
    <property type="entry name" value="DUF4604"/>
    <property type="match status" value="1"/>
</dbReference>
<proteinExistence type="predicted"/>
<name>A0A9P4UN70_9PEZI</name>
<feature type="region of interest" description="Disordered" evidence="1">
    <location>
        <begin position="1"/>
        <end position="165"/>
    </location>
</feature>
<dbReference type="InterPro" id="IPR027911">
    <property type="entry name" value="DUF4604"/>
</dbReference>
<feature type="domain" description="DUF4604" evidence="2">
    <location>
        <begin position="11"/>
        <end position="161"/>
    </location>
</feature>
<accession>A0A9P4UN70</accession>
<gene>
    <name evidence="3" type="ORF">K431DRAFT_304375</name>
</gene>
<protein>
    <recommendedName>
        <fullName evidence="2">DUF4604 domain-containing protein</fullName>
    </recommendedName>
</protein>
<dbReference type="Proteomes" id="UP000799441">
    <property type="component" value="Unassembled WGS sequence"/>
</dbReference>
<dbReference type="OrthoDB" id="5388322at2759"/>
<comment type="caution">
    <text evidence="3">The sequence shown here is derived from an EMBL/GenBank/DDBJ whole genome shotgun (WGS) entry which is preliminary data.</text>
</comment>
<reference evidence="3" key="1">
    <citation type="journal article" date="2020" name="Stud. Mycol.">
        <title>101 Dothideomycetes genomes: a test case for predicting lifestyles and emergence of pathogens.</title>
        <authorList>
            <person name="Haridas S."/>
            <person name="Albert R."/>
            <person name="Binder M."/>
            <person name="Bloem J."/>
            <person name="Labutti K."/>
            <person name="Salamov A."/>
            <person name="Andreopoulos B."/>
            <person name="Baker S."/>
            <person name="Barry K."/>
            <person name="Bills G."/>
            <person name="Bluhm B."/>
            <person name="Cannon C."/>
            <person name="Castanera R."/>
            <person name="Culley D."/>
            <person name="Daum C."/>
            <person name="Ezra D."/>
            <person name="Gonzalez J."/>
            <person name="Henrissat B."/>
            <person name="Kuo A."/>
            <person name="Liang C."/>
            <person name="Lipzen A."/>
            <person name="Lutzoni F."/>
            <person name="Magnuson J."/>
            <person name="Mondo S."/>
            <person name="Nolan M."/>
            <person name="Ohm R."/>
            <person name="Pangilinan J."/>
            <person name="Park H.-J."/>
            <person name="Ramirez L."/>
            <person name="Alfaro M."/>
            <person name="Sun H."/>
            <person name="Tritt A."/>
            <person name="Yoshinaga Y."/>
            <person name="Zwiers L.-H."/>
            <person name="Turgeon B."/>
            <person name="Goodwin S."/>
            <person name="Spatafora J."/>
            <person name="Crous P."/>
            <person name="Grigoriev I."/>
        </authorList>
    </citation>
    <scope>NUCLEOTIDE SEQUENCE</scope>
    <source>
        <strain evidence="3">CBS 116435</strain>
    </source>
</reference>
<feature type="compositionally biased region" description="Polar residues" evidence="1">
    <location>
        <begin position="81"/>
        <end position="98"/>
    </location>
</feature>
<feature type="compositionally biased region" description="Basic residues" evidence="1">
    <location>
        <begin position="143"/>
        <end position="154"/>
    </location>
</feature>
<dbReference type="AlphaFoldDB" id="A0A9P4UN70"/>
<feature type="compositionally biased region" description="Basic and acidic residues" evidence="1">
    <location>
        <begin position="36"/>
        <end position="54"/>
    </location>
</feature>
<feature type="compositionally biased region" description="Basic and acidic residues" evidence="1">
    <location>
        <begin position="99"/>
        <end position="108"/>
    </location>
</feature>
<evidence type="ECO:0000313" key="3">
    <source>
        <dbReference type="EMBL" id="KAF2720374.1"/>
    </source>
</evidence>
<feature type="compositionally biased region" description="Basic and acidic residues" evidence="1">
    <location>
        <begin position="1"/>
        <end position="14"/>
    </location>
</feature>
<evidence type="ECO:0000313" key="4">
    <source>
        <dbReference type="Proteomes" id="UP000799441"/>
    </source>
</evidence>
<evidence type="ECO:0000259" key="2">
    <source>
        <dbReference type="Pfam" id="PF15377"/>
    </source>
</evidence>
<organism evidence="3 4">
    <name type="scientific">Polychaeton citri CBS 116435</name>
    <dbReference type="NCBI Taxonomy" id="1314669"/>
    <lineage>
        <taxon>Eukaryota</taxon>
        <taxon>Fungi</taxon>
        <taxon>Dikarya</taxon>
        <taxon>Ascomycota</taxon>
        <taxon>Pezizomycotina</taxon>
        <taxon>Dothideomycetes</taxon>
        <taxon>Dothideomycetidae</taxon>
        <taxon>Capnodiales</taxon>
        <taxon>Capnodiaceae</taxon>
        <taxon>Polychaeton</taxon>
    </lineage>
</organism>
<sequence>MPPPPDKIRSKDLSYDASLPPFLQRLRAANGGDGDQDGRHERPMARPKAVRKDGDDDGPIVVTENGDTLSKEEYAKLASGEDSTTAGQSGDAGGTTQKPRLERIDQKVADGTLPKKRKAGKVIGDQEEGAETGDAPDGSKKVITVKKPKKKAKPIKLAFDHGDEE</sequence>
<dbReference type="EMBL" id="MU003800">
    <property type="protein sequence ID" value="KAF2720374.1"/>
    <property type="molecule type" value="Genomic_DNA"/>
</dbReference>
<keyword evidence="4" id="KW-1185">Reference proteome</keyword>